<dbReference type="PANTHER" id="PTHR45138:SF9">
    <property type="entry name" value="DIGUANYLATE CYCLASE DGCM-RELATED"/>
    <property type="match status" value="1"/>
</dbReference>
<accession>A0ABS1J8A0</accession>
<dbReference type="NCBIfam" id="TIGR00254">
    <property type="entry name" value="GGDEF"/>
    <property type="match status" value="1"/>
</dbReference>
<dbReference type="CDD" id="cd01949">
    <property type="entry name" value="GGDEF"/>
    <property type="match status" value="1"/>
</dbReference>
<comment type="caution">
    <text evidence="4">The sequence shown here is derived from an EMBL/GenBank/DDBJ whole genome shotgun (WGS) entry which is preliminary data.</text>
</comment>
<dbReference type="InterPro" id="IPR050469">
    <property type="entry name" value="Diguanylate_Cyclase"/>
</dbReference>
<proteinExistence type="predicted"/>
<reference evidence="4 5" key="1">
    <citation type="submission" date="2021-01" db="EMBL/GenBank/DDBJ databases">
        <title>Tumebacillus sp. strain ITR2 16S ribosomal RNA gene Genome sequencing and assembly.</title>
        <authorList>
            <person name="Kang M."/>
        </authorList>
    </citation>
    <scope>NUCLEOTIDE SEQUENCE [LARGE SCALE GENOMIC DNA]</scope>
    <source>
        <strain evidence="4 5">ITR2</strain>
    </source>
</reference>
<dbReference type="InterPro" id="IPR043128">
    <property type="entry name" value="Rev_trsase/Diguanyl_cyclase"/>
</dbReference>
<keyword evidence="5" id="KW-1185">Reference proteome</keyword>
<dbReference type="InterPro" id="IPR011006">
    <property type="entry name" value="CheY-like_superfamily"/>
</dbReference>
<evidence type="ECO:0000313" key="4">
    <source>
        <dbReference type="EMBL" id="MBL0385873.1"/>
    </source>
</evidence>
<evidence type="ECO:0000256" key="1">
    <source>
        <dbReference type="PROSITE-ProRule" id="PRU00169"/>
    </source>
</evidence>
<feature type="domain" description="GGDEF" evidence="3">
    <location>
        <begin position="163"/>
        <end position="292"/>
    </location>
</feature>
<dbReference type="Gene3D" id="3.30.70.270">
    <property type="match status" value="1"/>
</dbReference>
<dbReference type="SMART" id="SM00448">
    <property type="entry name" value="REC"/>
    <property type="match status" value="1"/>
</dbReference>
<dbReference type="InterPro" id="IPR029787">
    <property type="entry name" value="Nucleotide_cyclase"/>
</dbReference>
<dbReference type="Gene3D" id="3.40.50.2300">
    <property type="match status" value="1"/>
</dbReference>
<feature type="modified residue" description="4-aspartylphosphate" evidence="1">
    <location>
        <position position="52"/>
    </location>
</feature>
<dbReference type="PROSITE" id="PS50110">
    <property type="entry name" value="RESPONSE_REGULATORY"/>
    <property type="match status" value="1"/>
</dbReference>
<evidence type="ECO:0000313" key="5">
    <source>
        <dbReference type="Proteomes" id="UP000602284"/>
    </source>
</evidence>
<protein>
    <submittedName>
        <fullName evidence="4">Diguanylate cyclase</fullName>
    </submittedName>
</protein>
<evidence type="ECO:0000259" key="2">
    <source>
        <dbReference type="PROSITE" id="PS50110"/>
    </source>
</evidence>
<dbReference type="InterPro" id="IPR001789">
    <property type="entry name" value="Sig_transdc_resp-reg_receiver"/>
</dbReference>
<dbReference type="Pfam" id="PF00990">
    <property type="entry name" value="GGDEF"/>
    <property type="match status" value="1"/>
</dbReference>
<gene>
    <name evidence="4" type="ORF">JJB07_04345</name>
</gene>
<organism evidence="4 5">
    <name type="scientific">Tumebacillus amylolyticus</name>
    <dbReference type="NCBI Taxonomy" id="2801339"/>
    <lineage>
        <taxon>Bacteria</taxon>
        <taxon>Bacillati</taxon>
        <taxon>Bacillota</taxon>
        <taxon>Bacilli</taxon>
        <taxon>Bacillales</taxon>
        <taxon>Alicyclobacillaceae</taxon>
        <taxon>Tumebacillus</taxon>
    </lineage>
</organism>
<keyword evidence="1" id="KW-0597">Phosphoprotein</keyword>
<dbReference type="SUPFAM" id="SSF52172">
    <property type="entry name" value="CheY-like"/>
    <property type="match status" value="1"/>
</dbReference>
<dbReference type="EMBL" id="JAEQNB010000001">
    <property type="protein sequence ID" value="MBL0385873.1"/>
    <property type="molecule type" value="Genomic_DNA"/>
</dbReference>
<sequence>MAKILVVDDEEMNVALLSRRLKKLGYEVCEARNGREALQQFDREEFDLVLLDVMMPHVDGFEVARRMRAHTTRHLETEILFLSAKSSIDSKLQGLNLGAVDYITKPFDFRELQAKIKRILVDAERRKKLEVAAYTDFLTGLSNRRHVEEQMQGILQRAAEQPRELWLLLLDLDFFKRINDTYGHEQGDVVMVEVARVLREAVELPDVVGRYGGEEFLILLAGRPQAEVLAVAESIRETIEKHPFQLCGMMEHITISIGVSKYESGTLSAWIHRTDQALYQAKHTGRNRVVQA</sequence>
<dbReference type="Pfam" id="PF00072">
    <property type="entry name" value="Response_reg"/>
    <property type="match status" value="1"/>
</dbReference>
<dbReference type="RefSeq" id="WP_201631430.1">
    <property type="nucleotide sequence ID" value="NZ_JAEQNB010000001.1"/>
</dbReference>
<dbReference type="SMART" id="SM00267">
    <property type="entry name" value="GGDEF"/>
    <property type="match status" value="1"/>
</dbReference>
<name>A0ABS1J8A0_9BACL</name>
<dbReference type="SUPFAM" id="SSF55073">
    <property type="entry name" value="Nucleotide cyclase"/>
    <property type="match status" value="1"/>
</dbReference>
<feature type="domain" description="Response regulatory" evidence="2">
    <location>
        <begin position="3"/>
        <end position="120"/>
    </location>
</feature>
<evidence type="ECO:0000259" key="3">
    <source>
        <dbReference type="PROSITE" id="PS50887"/>
    </source>
</evidence>
<dbReference type="Proteomes" id="UP000602284">
    <property type="component" value="Unassembled WGS sequence"/>
</dbReference>
<dbReference type="PANTHER" id="PTHR45138">
    <property type="entry name" value="REGULATORY COMPONENTS OF SENSORY TRANSDUCTION SYSTEM"/>
    <property type="match status" value="1"/>
</dbReference>
<dbReference type="InterPro" id="IPR000160">
    <property type="entry name" value="GGDEF_dom"/>
</dbReference>
<dbReference type="PROSITE" id="PS50887">
    <property type="entry name" value="GGDEF"/>
    <property type="match status" value="1"/>
</dbReference>